<feature type="compositionally biased region" description="Polar residues" evidence="3">
    <location>
        <begin position="1225"/>
        <end position="1234"/>
    </location>
</feature>
<dbReference type="GO" id="GO:0003777">
    <property type="term" value="F:microtubule motor activity"/>
    <property type="evidence" value="ECO:0007669"/>
    <property type="project" value="InterPro"/>
</dbReference>
<dbReference type="InterPro" id="IPR027417">
    <property type="entry name" value="P-loop_NTPase"/>
</dbReference>
<reference evidence="6" key="1">
    <citation type="submission" date="2019-02" db="EMBL/GenBank/DDBJ databases">
        <title>FDA dAtabase for Regulatory Grade micrObial Sequences (FDA-ARGOS): Supporting development and validation of Infectious Disease Dx tests.</title>
        <authorList>
            <person name="Duncan R."/>
            <person name="Fisher C."/>
            <person name="Tallon L."/>
            <person name="Sadzewicz L."/>
            <person name="Sengamalay N."/>
            <person name="Ott S."/>
            <person name="Godinez A."/>
            <person name="Nagaraj S."/>
            <person name="Vavikolanu K."/>
            <person name="Vyas G."/>
            <person name="Nadendla S."/>
            <person name="Aluvathingal J."/>
            <person name="Sichtig H."/>
        </authorList>
    </citation>
    <scope>NUCLEOTIDE SEQUENCE [LARGE SCALE GENOMIC DNA]</scope>
    <source>
        <strain evidence="6">FDAARGOS_360</strain>
    </source>
</reference>
<dbReference type="InterPro" id="IPR036961">
    <property type="entry name" value="Kinesin_motor_dom_sf"/>
</dbReference>
<feature type="coiled-coil region" evidence="2">
    <location>
        <begin position="1108"/>
        <end position="1184"/>
    </location>
</feature>
<dbReference type="Pfam" id="PF00225">
    <property type="entry name" value="Kinesin"/>
    <property type="match status" value="1"/>
</dbReference>
<feature type="region of interest" description="Disordered" evidence="3">
    <location>
        <begin position="329"/>
        <end position="350"/>
    </location>
</feature>
<proteinExistence type="inferred from homology"/>
<dbReference type="GO" id="GO:0005524">
    <property type="term" value="F:ATP binding"/>
    <property type="evidence" value="ECO:0007669"/>
    <property type="project" value="UniProtKB-UniRule"/>
</dbReference>
<sequence>MLTGGPLPRPRRRAEAGPTAQNCERGPNVASLRGADYGMRLLEATEGAGRKVADFLLGPVRHAPSIGSPNGGRVGEGDAAARVARFDGRRLVRDGRDEASSSVLVAVRVRPFTPKEDSAFCTITIPDSTTISVLDLPALIPSSTASGLVAGGVSSSANGSDGGVLTASTALGSANSSGGVLVGGKSVHFNSSGSLEALQHSYSFDKIFWSVSPAVLPFPPPSVLDALAGDDDAVGGPGSGGGRGIKVPGLAHPTKAQRSLLTQCSAIARNLPCFAQAPTYDDQQSVYEFIGPRMYEAVMSGFNACLFAYGQTGSGKSYSMIGPTDALSGATGASASSSGNSGHSPPPAQRDILTVEMPAEHGIMPRLCSDLFRLMREEREKDEGVTYSVELSFLEIYCEKVHDLIAAASSLTAANSNSTYVGTSASASASLRIRQHPSRGPYVEGLSHVKVRDAGSVIKYLLSGLRERATAETKMNEHSSRSHAILQLHITKVLADTDESTGGVITRTRMCKVNMVDLAGSERVSQSGVSGDRLEEAKNINLSLSTLGRVIQQLSEKQAGKNVIPAYRDSVLTWLLSDSLGGNSKTIMLATVAPSAYCYQQTLNTLRFAGVAKKIVNVATVNEDRHFQELISELRRQIVRLTLQLESGKAAEVHLEKIDALKREREALLTENDALKLKVVSTTDTAVLQALRKRVKDLEAENAQLGEELQGLQERMLISTGALRDELAQQRAEAMQLYEKLMKREAEVTGWANRYRALVISTTTPSTVAASAAGGIVAGGAKAAAATADAKEALRAQQQLQEELKQTRAQLQKATQDLSAAERATQEALDATRLTSTQLDEYRVRYEESKRQLDLLHERMQSTVSLLETTQCELSAVKSHSMTEFAKTRPAEDALEVTNTTNVTAAAQLEQMRNGYLEEKQRNVQLLLRVAQVEQERSALKRAVTQRAAEMCELEQLLLEETETSERYYTRMRFHRSEHELQHQWMVQLLHLRSMADRRSADGMRWSAAGAMGAFPSHHPTLRPGEGEGSRGTPEVPSQRLYRDPNSANAPPTSAAHEAVTSEQLLHMQLAYECQCEELQARAAVEQECAAELASLLSQKARLRQIAAAELSEKLADAEGLRKTLREELHYYKQKVETQEKEYAEEVAQHQSDSNALQSAEMERMRLERKVGALEEASAELEAGRNLLIAKVAQLQDQQSMWQARCAEAERISAEVQDLLFPGSYGTSSSSPANRTGEGDGDSEDQLPKRRSCSALQLEAATLTSKVRDAQDAMEAKAALERQCEEYRGELGALRAQVEQMKSQTQAAQQQRARSDRAHQQVQTRFSEANAQLLQEISTITRDYESRIKQQQEMMNTLRHALDEETSMADMCRQSAQRAEAARQAQEEELLAAREAAEELRRERETTTKLYLEVQAELNELRTHYHALERQLMELREREPELYVLLEKGLDEDTTSWLEKVRGEKLRLQNQRHEARRLNSELLEHVQDSNTRLRDVQKRLADVSIGGDELEGDKEIPGNQQCPPHTLADVDTAELEGTLCGATDACRR</sequence>
<dbReference type="SUPFAM" id="SSF52540">
    <property type="entry name" value="P-loop containing nucleoside triphosphate hydrolases"/>
    <property type="match status" value="1"/>
</dbReference>
<dbReference type="InterPro" id="IPR001752">
    <property type="entry name" value="Kinesin_motor_dom"/>
</dbReference>
<evidence type="ECO:0000256" key="1">
    <source>
        <dbReference type="PROSITE-ProRule" id="PRU00283"/>
    </source>
</evidence>
<feature type="compositionally biased region" description="Low complexity" evidence="3">
    <location>
        <begin position="1045"/>
        <end position="1056"/>
    </location>
</feature>
<dbReference type="VEuPathDB" id="TriTrypDB:LdCL_220015200"/>
<evidence type="ECO:0000256" key="2">
    <source>
        <dbReference type="SAM" id="Coils"/>
    </source>
</evidence>
<dbReference type="PANTHER" id="PTHR47969">
    <property type="entry name" value="CHROMOSOME-ASSOCIATED KINESIN KIF4A-RELATED"/>
    <property type="match status" value="1"/>
</dbReference>
<protein>
    <submittedName>
        <fullName evidence="5">Kinesin motor domain family protein</fullName>
    </submittedName>
</protein>
<organism evidence="5 6">
    <name type="scientific">Leishmania donovani</name>
    <dbReference type="NCBI Taxonomy" id="5661"/>
    <lineage>
        <taxon>Eukaryota</taxon>
        <taxon>Discoba</taxon>
        <taxon>Euglenozoa</taxon>
        <taxon>Kinetoplastea</taxon>
        <taxon>Metakinetoplastina</taxon>
        <taxon>Trypanosomatida</taxon>
        <taxon>Trypanosomatidae</taxon>
        <taxon>Leishmaniinae</taxon>
        <taxon>Leishmania</taxon>
    </lineage>
</organism>
<dbReference type="EMBL" id="RHLD01000030">
    <property type="protein sequence ID" value="TPP54058.1"/>
    <property type="molecule type" value="Genomic_DNA"/>
</dbReference>
<name>A0A504Y4J8_LEIDO</name>
<feature type="binding site" evidence="1">
    <location>
        <begin position="310"/>
        <end position="317"/>
    </location>
    <ligand>
        <name>ATP</name>
        <dbReference type="ChEBI" id="CHEBI:30616"/>
    </ligand>
</feature>
<accession>A0A504Y4J8</accession>
<feature type="compositionally biased region" description="Low complexity" evidence="3">
    <location>
        <begin position="329"/>
        <end position="343"/>
    </location>
</feature>
<feature type="region of interest" description="Disordered" evidence="3">
    <location>
        <begin position="1"/>
        <end position="28"/>
    </location>
</feature>
<dbReference type="InterPro" id="IPR027640">
    <property type="entry name" value="Kinesin-like_fam"/>
</dbReference>
<feature type="region of interest" description="Disordered" evidence="3">
    <location>
        <begin position="1223"/>
        <end position="1248"/>
    </location>
</feature>
<dbReference type="VEuPathDB" id="TriTrypDB:LdBPK_220780.1"/>
<dbReference type="Proteomes" id="UP000318821">
    <property type="component" value="Unassembled WGS sequence"/>
</dbReference>
<comment type="similarity">
    <text evidence="1">Belongs to the TRAFAC class myosin-kinesin ATPase superfamily. Kinesin family.</text>
</comment>
<evidence type="ECO:0000313" key="6">
    <source>
        <dbReference type="Proteomes" id="UP000318821"/>
    </source>
</evidence>
<comment type="caution">
    <text evidence="5">The sequence shown here is derived from an EMBL/GenBank/DDBJ whole genome shotgun (WGS) entry which is preliminary data.</text>
</comment>
<keyword evidence="2" id="KW-0175">Coiled coil</keyword>
<evidence type="ECO:0000259" key="4">
    <source>
        <dbReference type="PROSITE" id="PS50067"/>
    </source>
</evidence>
<dbReference type="GO" id="GO:0005875">
    <property type="term" value="C:microtubule associated complex"/>
    <property type="evidence" value="ECO:0007669"/>
    <property type="project" value="TreeGrafter"/>
</dbReference>
<evidence type="ECO:0000313" key="5">
    <source>
        <dbReference type="EMBL" id="TPP54058.1"/>
    </source>
</evidence>
<feature type="coiled-coil region" evidence="2">
    <location>
        <begin position="1253"/>
        <end position="1311"/>
    </location>
</feature>
<keyword evidence="1" id="KW-0547">Nucleotide-binding</keyword>
<feature type="region of interest" description="Disordered" evidence="3">
    <location>
        <begin position="1013"/>
        <end position="1058"/>
    </location>
</feature>
<feature type="coiled-coil region" evidence="2">
    <location>
        <begin position="631"/>
        <end position="747"/>
    </location>
</feature>
<keyword evidence="1" id="KW-0067">ATP-binding</keyword>
<dbReference type="GO" id="GO:0008017">
    <property type="term" value="F:microtubule binding"/>
    <property type="evidence" value="ECO:0007669"/>
    <property type="project" value="InterPro"/>
</dbReference>
<feature type="coiled-coil region" evidence="2">
    <location>
        <begin position="916"/>
        <end position="943"/>
    </location>
</feature>
<feature type="coiled-coil region" evidence="2">
    <location>
        <begin position="1369"/>
        <end position="1488"/>
    </location>
</feature>
<dbReference type="GO" id="GO:0007018">
    <property type="term" value="P:microtubule-based movement"/>
    <property type="evidence" value="ECO:0007669"/>
    <property type="project" value="InterPro"/>
</dbReference>
<dbReference type="SMART" id="SM00129">
    <property type="entry name" value="KISc"/>
    <property type="match status" value="1"/>
</dbReference>
<gene>
    <name evidence="5" type="ORF">CGC20_16350</name>
</gene>
<dbReference type="Gene3D" id="3.40.850.10">
    <property type="entry name" value="Kinesin motor domain"/>
    <property type="match status" value="1"/>
</dbReference>
<feature type="coiled-coil region" evidence="2">
    <location>
        <begin position="783"/>
        <end position="859"/>
    </location>
</feature>
<feature type="domain" description="Kinesin motor" evidence="4">
    <location>
        <begin position="102"/>
        <end position="615"/>
    </location>
</feature>
<dbReference type="PANTHER" id="PTHR47969:SF29">
    <property type="entry name" value="KINESIN-LIKE PROTEIN"/>
    <property type="match status" value="1"/>
</dbReference>
<dbReference type="VEuPathDB" id="TriTrypDB:LDHU3_22.1270"/>
<dbReference type="GO" id="GO:0007052">
    <property type="term" value="P:mitotic spindle organization"/>
    <property type="evidence" value="ECO:0007669"/>
    <property type="project" value="TreeGrafter"/>
</dbReference>
<dbReference type="PROSITE" id="PS50067">
    <property type="entry name" value="KINESIN_MOTOR_2"/>
    <property type="match status" value="1"/>
</dbReference>
<keyword evidence="1" id="KW-0505">Motor protein</keyword>
<evidence type="ECO:0000256" key="3">
    <source>
        <dbReference type="SAM" id="MobiDB-lite"/>
    </source>
</evidence>
<dbReference type="GO" id="GO:0051231">
    <property type="term" value="P:spindle elongation"/>
    <property type="evidence" value="ECO:0007669"/>
    <property type="project" value="TreeGrafter"/>
</dbReference>
<dbReference type="PRINTS" id="PR00380">
    <property type="entry name" value="KINESINHEAVY"/>
</dbReference>